<dbReference type="InterPro" id="IPR000160">
    <property type="entry name" value="GGDEF_dom"/>
</dbReference>
<keyword evidence="1" id="KW-1133">Transmembrane helix</keyword>
<keyword evidence="1" id="KW-0472">Membrane</keyword>
<dbReference type="InterPro" id="IPR035965">
    <property type="entry name" value="PAS-like_dom_sf"/>
</dbReference>
<reference evidence="4 5" key="1">
    <citation type="submission" date="2014-01" db="EMBL/GenBank/DDBJ databases">
        <title>Development of a Comparative Genomic Fingerprinting Assay for High Resolution Genotyping of Arcobacter butzleri.</title>
        <authorList>
            <person name="Webb A.L."/>
            <person name="Inglis G.D."/>
            <person name="Kruczkiewicz P."/>
            <person name="Selinger L.B."/>
            <person name="Taboada E.N."/>
        </authorList>
    </citation>
    <scope>NUCLEOTIDE SEQUENCE [LARGE SCALE GENOMIC DNA]</scope>
    <source>
        <strain evidence="4 5">L348</strain>
    </source>
</reference>
<dbReference type="InterPro" id="IPR029787">
    <property type="entry name" value="Nucleotide_cyclase"/>
</dbReference>
<dbReference type="SUPFAM" id="SSF55073">
    <property type="entry name" value="Nucleotide cyclase"/>
    <property type="match status" value="1"/>
</dbReference>
<feature type="transmembrane region" description="Helical" evidence="1">
    <location>
        <begin position="6"/>
        <end position="30"/>
    </location>
</feature>
<evidence type="ECO:0000313" key="4">
    <source>
        <dbReference type="EMBL" id="KLE02075.1"/>
    </source>
</evidence>
<dbReference type="InterPro" id="IPR003018">
    <property type="entry name" value="GAF"/>
</dbReference>
<dbReference type="InterPro" id="IPR043128">
    <property type="entry name" value="Rev_trsase/Diguanyl_cyclase"/>
</dbReference>
<dbReference type="SUPFAM" id="SSF55781">
    <property type="entry name" value="GAF domain-like"/>
    <property type="match status" value="1"/>
</dbReference>
<keyword evidence="1" id="KW-0812">Transmembrane</keyword>
<dbReference type="Pfam" id="PF13185">
    <property type="entry name" value="GAF_2"/>
    <property type="match status" value="1"/>
</dbReference>
<dbReference type="SUPFAM" id="SSF55785">
    <property type="entry name" value="PYP-like sensor domain (PAS domain)"/>
    <property type="match status" value="1"/>
</dbReference>
<feature type="domain" description="PAS" evidence="2">
    <location>
        <begin position="412"/>
        <end position="468"/>
    </location>
</feature>
<dbReference type="InterPro" id="IPR000014">
    <property type="entry name" value="PAS"/>
</dbReference>
<feature type="transmembrane region" description="Helical" evidence="1">
    <location>
        <begin position="208"/>
        <end position="225"/>
    </location>
</feature>
<dbReference type="SMART" id="SM00091">
    <property type="entry name" value="PAS"/>
    <property type="match status" value="1"/>
</dbReference>
<dbReference type="FunFam" id="3.30.70.270:FF:000001">
    <property type="entry name" value="Diguanylate cyclase domain protein"/>
    <property type="match status" value="1"/>
</dbReference>
<sequence length="705" mass="81466">MFRNKLFLKIVMIFTLPVLGILYFSSILVLEKIEMANEVELNHNNLHYIKAVEEFVSSLEKEQNLSLKYLSSRGLNKELIEHHQEVSKKALLSLEKYKEEKAELKKYKLEISDLISLRKQIYNLNTTPEEVIKCFNQTTKTAIDSMFLIKFAKLSNDFRVDLSKMNHFLNVNQNIDGISKIFADMLGQLEREVAIFDRDVIIERNLSFVYLFFCFFTLISLFFVLKNIIYNEQKSFDKIQKHKHIYEILNATNKFLMKTFDKERLYSNVCELLSENEHLKFCFIYDFSSKVIVAKDGELKDVVISQVDKYGNVSHDNLVSKTMKYETNIIINNFKEKNISVFYKDADKLNIKSMATFPIKKFNQVVGVLIIYSKELEFFDQEVEILFDKLVSDITHCLEKIEYEDIRLKQEAELRLSSYAFDSSAPMIITDVYNNIIKVNQAFCKIMGYSKEEIVGQNPRIFKTAHQDKEFVENLWNSLKINGNWSGDVYNKKANDEIIALKATITVIKNQDEKITNYLGQYMDNSEQKDKEKILEYQATHDNLTGLPNRLLLTDRIEHAITKTVRHKIFGGLIFIDLDNFKAVNDTLGHDIGDVLLITVAKKIKQVIRDEDTVSRIGGDEFIVLIDNIGNNSIDAKKNITSLAEKIKETLNDITHIEGHVNISTPSIGITLFSDASVSVKDIIKQADTAMYSAKKQGKNAIEFF</sequence>
<name>A0A0G9K8F2_9BACT</name>
<dbReference type="CDD" id="cd01949">
    <property type="entry name" value="GGDEF"/>
    <property type="match status" value="1"/>
</dbReference>
<evidence type="ECO:0000259" key="3">
    <source>
        <dbReference type="PROSITE" id="PS50887"/>
    </source>
</evidence>
<comment type="caution">
    <text evidence="4">The sequence shown here is derived from an EMBL/GenBank/DDBJ whole genome shotgun (WGS) entry which is preliminary data.</text>
</comment>
<dbReference type="Gene3D" id="3.30.450.20">
    <property type="entry name" value="PAS domain"/>
    <property type="match status" value="1"/>
</dbReference>
<dbReference type="InterPro" id="IPR052163">
    <property type="entry name" value="DGC-Regulatory_Protein"/>
</dbReference>
<dbReference type="SMART" id="SM00267">
    <property type="entry name" value="GGDEF"/>
    <property type="match status" value="1"/>
</dbReference>
<accession>A0A0G9K8F2</accession>
<dbReference type="CDD" id="cd00130">
    <property type="entry name" value="PAS"/>
    <property type="match status" value="1"/>
</dbReference>
<dbReference type="GO" id="GO:0003824">
    <property type="term" value="F:catalytic activity"/>
    <property type="evidence" value="ECO:0007669"/>
    <property type="project" value="UniProtKB-ARBA"/>
</dbReference>
<dbReference type="AlphaFoldDB" id="A0A0G9K8F2"/>
<dbReference type="Gene3D" id="3.30.450.40">
    <property type="match status" value="1"/>
</dbReference>
<dbReference type="Gene3D" id="3.30.70.270">
    <property type="match status" value="1"/>
</dbReference>
<dbReference type="Pfam" id="PF13426">
    <property type="entry name" value="PAS_9"/>
    <property type="match status" value="1"/>
</dbReference>
<dbReference type="PANTHER" id="PTHR46663:SF3">
    <property type="entry name" value="SLL0267 PROTEIN"/>
    <property type="match status" value="1"/>
</dbReference>
<gene>
    <name evidence="4" type="ORF">AA20_01570</name>
</gene>
<dbReference type="PANTHER" id="PTHR46663">
    <property type="entry name" value="DIGUANYLATE CYCLASE DGCT-RELATED"/>
    <property type="match status" value="1"/>
</dbReference>
<dbReference type="EMBL" id="JAIQ01000038">
    <property type="protein sequence ID" value="KLE02075.1"/>
    <property type="molecule type" value="Genomic_DNA"/>
</dbReference>
<evidence type="ECO:0000313" key="5">
    <source>
        <dbReference type="Proteomes" id="UP000035514"/>
    </source>
</evidence>
<dbReference type="Pfam" id="PF00990">
    <property type="entry name" value="GGDEF"/>
    <property type="match status" value="1"/>
</dbReference>
<protein>
    <submittedName>
        <fullName evidence="4">Diguanylate cyclase</fullName>
    </submittedName>
</protein>
<dbReference type="PROSITE" id="PS50887">
    <property type="entry name" value="GGDEF"/>
    <property type="match status" value="1"/>
</dbReference>
<dbReference type="RefSeq" id="WP_046996124.1">
    <property type="nucleotide sequence ID" value="NZ_JAIQ01000038.1"/>
</dbReference>
<dbReference type="PROSITE" id="PS50112">
    <property type="entry name" value="PAS"/>
    <property type="match status" value="1"/>
</dbReference>
<dbReference type="InterPro" id="IPR029016">
    <property type="entry name" value="GAF-like_dom_sf"/>
</dbReference>
<feature type="domain" description="GGDEF" evidence="3">
    <location>
        <begin position="569"/>
        <end position="705"/>
    </location>
</feature>
<proteinExistence type="predicted"/>
<dbReference type="NCBIfam" id="TIGR00254">
    <property type="entry name" value="GGDEF"/>
    <property type="match status" value="1"/>
</dbReference>
<evidence type="ECO:0000256" key="1">
    <source>
        <dbReference type="SAM" id="Phobius"/>
    </source>
</evidence>
<dbReference type="NCBIfam" id="TIGR00229">
    <property type="entry name" value="sensory_box"/>
    <property type="match status" value="1"/>
</dbReference>
<organism evidence="4 5">
    <name type="scientific">Aliarcobacter butzleri L348</name>
    <dbReference type="NCBI Taxonomy" id="1447256"/>
    <lineage>
        <taxon>Bacteria</taxon>
        <taxon>Pseudomonadati</taxon>
        <taxon>Campylobacterota</taxon>
        <taxon>Epsilonproteobacteria</taxon>
        <taxon>Campylobacterales</taxon>
        <taxon>Arcobacteraceae</taxon>
        <taxon>Aliarcobacter</taxon>
    </lineage>
</organism>
<dbReference type="PATRIC" id="fig|1447256.3.peg.303"/>
<dbReference type="Proteomes" id="UP000035514">
    <property type="component" value="Unassembled WGS sequence"/>
</dbReference>
<evidence type="ECO:0000259" key="2">
    <source>
        <dbReference type="PROSITE" id="PS50112"/>
    </source>
</evidence>